<accession>A0A1M7LMC1</accession>
<dbReference type="STRING" id="735517.SAMN05444272_3239"/>
<dbReference type="AlphaFoldDB" id="A0A1M7LMC1"/>
<reference evidence="3 4" key="1">
    <citation type="submission" date="2016-11" db="EMBL/GenBank/DDBJ databases">
        <authorList>
            <person name="Jaros S."/>
            <person name="Januszkiewicz K."/>
            <person name="Wedrychowicz H."/>
        </authorList>
    </citation>
    <scope>NUCLEOTIDE SEQUENCE [LARGE SCALE GENOMIC DNA]</scope>
    <source>
        <strain evidence="3 4">DSM 22153</strain>
    </source>
</reference>
<dbReference type="OrthoDB" id="3186544at2"/>
<dbReference type="SUPFAM" id="SSF46785">
    <property type="entry name" value="Winged helix' DNA-binding domain"/>
    <property type="match status" value="1"/>
</dbReference>
<organism evidence="3 4">
    <name type="scientific">Roseibium suaedae</name>
    <dbReference type="NCBI Taxonomy" id="735517"/>
    <lineage>
        <taxon>Bacteria</taxon>
        <taxon>Pseudomonadati</taxon>
        <taxon>Pseudomonadota</taxon>
        <taxon>Alphaproteobacteria</taxon>
        <taxon>Hyphomicrobiales</taxon>
        <taxon>Stappiaceae</taxon>
        <taxon>Roseibium</taxon>
    </lineage>
</organism>
<evidence type="ECO:0000313" key="3">
    <source>
        <dbReference type="EMBL" id="SHM78790.1"/>
    </source>
</evidence>
<dbReference type="EMBL" id="FRBW01000003">
    <property type="protein sequence ID" value="SHM78790.1"/>
    <property type="molecule type" value="Genomic_DNA"/>
</dbReference>
<feature type="region of interest" description="Disordered" evidence="1">
    <location>
        <begin position="172"/>
        <end position="196"/>
    </location>
</feature>
<dbReference type="PANTHER" id="PTHR43252">
    <property type="entry name" value="TRANSCRIPTIONAL REGULATOR YQJI"/>
    <property type="match status" value="1"/>
</dbReference>
<name>A0A1M7LMC1_9HYPH</name>
<dbReference type="InterPro" id="IPR036388">
    <property type="entry name" value="WH-like_DNA-bd_sf"/>
</dbReference>
<protein>
    <submittedName>
        <fullName evidence="3">Transcriptional regulator, PadR family</fullName>
    </submittedName>
</protein>
<sequence length="196" mass="21669">MSVRSLCLAILNFGDATGYEIRKETTSGSFSYFGDASFGAIYPALSRLEAEGRVTVREESQHGKPTRKVYSITESGRLELLDALMEPPAADTYKSPFLLLALHAEYVGPDVLRKAISARRKHLQEELALLRSIPHEDEPGAVNWVRDYGIQCKTFALGYLDANAQELIEAATRKHDKTSRPVSLPGQNTLFPNAAE</sequence>
<dbReference type="Pfam" id="PF03551">
    <property type="entry name" value="PadR"/>
    <property type="match status" value="1"/>
</dbReference>
<dbReference type="Gene3D" id="1.10.10.10">
    <property type="entry name" value="Winged helix-like DNA-binding domain superfamily/Winged helix DNA-binding domain"/>
    <property type="match status" value="1"/>
</dbReference>
<dbReference type="InterPro" id="IPR036390">
    <property type="entry name" value="WH_DNA-bd_sf"/>
</dbReference>
<evidence type="ECO:0000313" key="4">
    <source>
        <dbReference type="Proteomes" id="UP000186002"/>
    </source>
</evidence>
<feature type="compositionally biased region" description="Polar residues" evidence="1">
    <location>
        <begin position="185"/>
        <end position="196"/>
    </location>
</feature>
<keyword evidence="4" id="KW-1185">Reference proteome</keyword>
<dbReference type="Proteomes" id="UP000186002">
    <property type="component" value="Unassembled WGS sequence"/>
</dbReference>
<proteinExistence type="predicted"/>
<dbReference type="PANTHER" id="PTHR43252:SF2">
    <property type="entry name" value="TRANSCRIPTION REGULATOR, PADR-LIKE FAMILY"/>
    <property type="match status" value="1"/>
</dbReference>
<evidence type="ECO:0000256" key="1">
    <source>
        <dbReference type="SAM" id="MobiDB-lite"/>
    </source>
</evidence>
<dbReference type="InterPro" id="IPR005149">
    <property type="entry name" value="Tscrpt_reg_PadR_N"/>
</dbReference>
<feature type="domain" description="Transcription regulator PadR N-terminal" evidence="2">
    <location>
        <begin position="8"/>
        <end position="80"/>
    </location>
</feature>
<evidence type="ECO:0000259" key="2">
    <source>
        <dbReference type="Pfam" id="PF03551"/>
    </source>
</evidence>
<dbReference type="RefSeq" id="WP_073014329.1">
    <property type="nucleotide sequence ID" value="NZ_FRBW01000003.1"/>
</dbReference>
<gene>
    <name evidence="3" type="ORF">SAMN05444272_3239</name>
</gene>